<keyword evidence="6" id="KW-0479">Metal-binding</keyword>
<evidence type="ECO:0000259" key="8">
    <source>
        <dbReference type="SMART" id="SM00471"/>
    </source>
</evidence>
<dbReference type="InterPro" id="IPR006674">
    <property type="entry name" value="HD_domain"/>
</dbReference>
<evidence type="ECO:0000256" key="1">
    <source>
        <dbReference type="ARBA" id="ARBA00001638"/>
    </source>
</evidence>
<dbReference type="RefSeq" id="WP_033362193.1">
    <property type="nucleotide sequence ID" value="NZ_CP073767.1"/>
</dbReference>
<name>A0A9Q9MI07_9ACTN</name>
<dbReference type="OrthoDB" id="9786155at2"/>
<proteinExistence type="predicted"/>
<gene>
    <name evidence="9" type="ORF">Daura_03845</name>
</gene>
<evidence type="ECO:0000256" key="7">
    <source>
        <dbReference type="ARBA" id="ARBA00022801"/>
    </source>
</evidence>
<evidence type="ECO:0000313" key="9">
    <source>
        <dbReference type="EMBL" id="UWZ55390.1"/>
    </source>
</evidence>
<comment type="subunit">
    <text evidence="4">Homodimer.</text>
</comment>
<comment type="cofactor">
    <cofactor evidence="3">
        <name>Co(2+)</name>
        <dbReference type="ChEBI" id="CHEBI:48828"/>
    </cofactor>
</comment>
<sequence length="191" mass="20442">MTETDAAGAMRFIFEVGMLKRAKRTGWWIAGISEPESIADHSFRTAITGTVLAAMEGVDAARVALMCVLHDTQETRVGDISRIGKRYVQTTDNTSVTADQVAACPPPVADTITSAVAEYEAGITPEAIVARDADKLECLVQAIEYQRQGVTTVQSWIDNCRAALKTDSAHRLADAAIAGDPVAWLIAGPHD</sequence>
<dbReference type="Pfam" id="PF13023">
    <property type="entry name" value="HD_3"/>
    <property type="match status" value="1"/>
</dbReference>
<dbReference type="EMBL" id="CP073767">
    <property type="protein sequence ID" value="UWZ55390.1"/>
    <property type="molecule type" value="Genomic_DNA"/>
</dbReference>
<organism evidence="9 10">
    <name type="scientific">Dactylosporangium aurantiacum</name>
    <dbReference type="NCBI Taxonomy" id="35754"/>
    <lineage>
        <taxon>Bacteria</taxon>
        <taxon>Bacillati</taxon>
        <taxon>Actinomycetota</taxon>
        <taxon>Actinomycetes</taxon>
        <taxon>Micromonosporales</taxon>
        <taxon>Micromonosporaceae</taxon>
        <taxon>Dactylosporangium</taxon>
    </lineage>
</organism>
<dbReference type="SMART" id="SM00471">
    <property type="entry name" value="HDc"/>
    <property type="match status" value="1"/>
</dbReference>
<dbReference type="GO" id="GO:0046872">
    <property type="term" value="F:metal ion binding"/>
    <property type="evidence" value="ECO:0007669"/>
    <property type="project" value="UniProtKB-KW"/>
</dbReference>
<evidence type="ECO:0000256" key="5">
    <source>
        <dbReference type="ARBA" id="ARBA00012964"/>
    </source>
</evidence>
<evidence type="ECO:0000256" key="6">
    <source>
        <dbReference type="ARBA" id="ARBA00022723"/>
    </source>
</evidence>
<dbReference type="InterPro" id="IPR039356">
    <property type="entry name" value="YfbR/HDDC2"/>
</dbReference>
<evidence type="ECO:0000313" key="10">
    <source>
        <dbReference type="Proteomes" id="UP001058003"/>
    </source>
</evidence>
<dbReference type="SUPFAM" id="SSF109604">
    <property type="entry name" value="HD-domain/PDEase-like"/>
    <property type="match status" value="1"/>
</dbReference>
<reference evidence="9" key="1">
    <citation type="submission" date="2021-04" db="EMBL/GenBank/DDBJ databases">
        <title>Dactylosporangium aurantiacum NRRL B-8018 full assembly.</title>
        <authorList>
            <person name="Hartkoorn R.C."/>
            <person name="Beaudoing E."/>
            <person name="Hot D."/>
        </authorList>
    </citation>
    <scope>NUCLEOTIDE SEQUENCE</scope>
    <source>
        <strain evidence="9">NRRL B-8018</strain>
    </source>
</reference>
<protein>
    <recommendedName>
        <fullName evidence="5">5'-deoxynucleotidase</fullName>
        <ecNumber evidence="5">3.1.3.89</ecNumber>
    </recommendedName>
</protein>
<dbReference type="Gene3D" id="1.10.3210.10">
    <property type="entry name" value="Hypothetical protein af1432"/>
    <property type="match status" value="1"/>
</dbReference>
<dbReference type="AlphaFoldDB" id="A0A9Q9MI07"/>
<dbReference type="GO" id="GO:0005737">
    <property type="term" value="C:cytoplasm"/>
    <property type="evidence" value="ECO:0007669"/>
    <property type="project" value="TreeGrafter"/>
</dbReference>
<accession>A0A9Q9MI07</accession>
<evidence type="ECO:0000256" key="2">
    <source>
        <dbReference type="ARBA" id="ARBA00001936"/>
    </source>
</evidence>
<dbReference type="InterPro" id="IPR003607">
    <property type="entry name" value="HD/PDEase_dom"/>
</dbReference>
<evidence type="ECO:0000256" key="3">
    <source>
        <dbReference type="ARBA" id="ARBA00001941"/>
    </source>
</evidence>
<dbReference type="Proteomes" id="UP001058003">
    <property type="component" value="Chromosome"/>
</dbReference>
<dbReference type="KEGG" id="daur:Daura_03845"/>
<dbReference type="PANTHER" id="PTHR11845">
    <property type="entry name" value="5'-DEOXYNUCLEOTIDASE HDDC2"/>
    <property type="match status" value="1"/>
</dbReference>
<evidence type="ECO:0000256" key="4">
    <source>
        <dbReference type="ARBA" id="ARBA00011738"/>
    </source>
</evidence>
<feature type="domain" description="HD/PDEase" evidence="8">
    <location>
        <begin position="34"/>
        <end position="148"/>
    </location>
</feature>
<comment type="cofactor">
    <cofactor evidence="2">
        <name>Mn(2+)</name>
        <dbReference type="ChEBI" id="CHEBI:29035"/>
    </cofactor>
</comment>
<keyword evidence="10" id="KW-1185">Reference proteome</keyword>
<comment type="catalytic activity">
    <reaction evidence="1">
        <text>a 2'-deoxyribonucleoside 5'-phosphate + H2O = a 2'-deoxyribonucleoside + phosphate</text>
        <dbReference type="Rhea" id="RHEA:36167"/>
        <dbReference type="ChEBI" id="CHEBI:15377"/>
        <dbReference type="ChEBI" id="CHEBI:18274"/>
        <dbReference type="ChEBI" id="CHEBI:43474"/>
        <dbReference type="ChEBI" id="CHEBI:65317"/>
        <dbReference type="EC" id="3.1.3.89"/>
    </reaction>
</comment>
<keyword evidence="7" id="KW-0378">Hydrolase</keyword>
<dbReference type="PANTHER" id="PTHR11845:SF13">
    <property type="entry name" value="5'-DEOXYNUCLEOTIDASE HDDC2"/>
    <property type="match status" value="1"/>
</dbReference>
<dbReference type="EC" id="3.1.3.89" evidence="5"/>
<dbReference type="GO" id="GO:0002953">
    <property type="term" value="F:5'-deoxynucleotidase activity"/>
    <property type="evidence" value="ECO:0007669"/>
    <property type="project" value="UniProtKB-EC"/>
</dbReference>